<evidence type="ECO:0000313" key="2">
    <source>
        <dbReference type="EMBL" id="JAA70027.1"/>
    </source>
</evidence>
<feature type="signal peptide" evidence="1">
    <location>
        <begin position="1"/>
        <end position="19"/>
    </location>
</feature>
<reference evidence="2" key="1">
    <citation type="submission" date="2012-12" db="EMBL/GenBank/DDBJ databases">
        <title>Identification and characterization of a phenylalanine ammonia-lyase gene family in Isatis indigotica Fort.</title>
        <authorList>
            <person name="Liu Q."/>
            <person name="Chen J."/>
            <person name="Zhou X."/>
            <person name="Di P."/>
            <person name="Xiao Y."/>
            <person name="Xuan H."/>
            <person name="Zhang L."/>
            <person name="Chen W."/>
        </authorList>
    </citation>
    <scope>NUCLEOTIDE SEQUENCE</scope>
    <source>
        <tissue evidence="2">Salivary gland</tissue>
    </source>
</reference>
<name>A0A0K8RFU6_IXORI</name>
<dbReference type="AlphaFoldDB" id="A0A0K8RFU6"/>
<sequence length="222" mass="24758">MYLTYLVFASLVAAAIAEAGSTMTPKNETHTDAWKTVSQNETFYMMYRSYEYDAGVGGTGKCVSVQLCEKNDTTRTARSRLMYRDAETTQLLGFTARVTMARSWNSTVDDIIRLGNADDCTAPANAATAEYRLVYSDYTTCDVMVVFGTLEPKCELWIKDGYQKHLDSNTLKANNDTLNARSSEDGSSIKNNITTCEQEYTKLCQVKYQIYDKLICSSPGAI</sequence>
<keyword evidence="1" id="KW-0732">Signal</keyword>
<protein>
    <submittedName>
        <fullName evidence="2">Putative salivary lipocalin</fullName>
    </submittedName>
</protein>
<dbReference type="GO" id="GO:0030682">
    <property type="term" value="P:symbiont-mediated perturbation of host defenses"/>
    <property type="evidence" value="ECO:0007669"/>
    <property type="project" value="InterPro"/>
</dbReference>
<evidence type="ECO:0000256" key="1">
    <source>
        <dbReference type="SAM" id="SignalP"/>
    </source>
</evidence>
<organism evidence="2">
    <name type="scientific">Ixodes ricinus</name>
    <name type="common">Common tick</name>
    <name type="synonym">Acarus ricinus</name>
    <dbReference type="NCBI Taxonomy" id="34613"/>
    <lineage>
        <taxon>Eukaryota</taxon>
        <taxon>Metazoa</taxon>
        <taxon>Ecdysozoa</taxon>
        <taxon>Arthropoda</taxon>
        <taxon>Chelicerata</taxon>
        <taxon>Arachnida</taxon>
        <taxon>Acari</taxon>
        <taxon>Parasitiformes</taxon>
        <taxon>Ixodida</taxon>
        <taxon>Ixodoidea</taxon>
        <taxon>Ixodidae</taxon>
        <taxon>Ixodinae</taxon>
        <taxon>Ixodes</taxon>
    </lineage>
</organism>
<dbReference type="InterPro" id="IPR002970">
    <property type="entry name" value="Tick_his-bd"/>
</dbReference>
<dbReference type="Pfam" id="PF02098">
    <property type="entry name" value="His_binding"/>
    <property type="match status" value="1"/>
</dbReference>
<dbReference type="Gene3D" id="2.40.128.20">
    <property type="match status" value="1"/>
</dbReference>
<dbReference type="EMBL" id="GADI01003781">
    <property type="protein sequence ID" value="JAA70027.1"/>
    <property type="molecule type" value="mRNA"/>
</dbReference>
<dbReference type="SUPFAM" id="SSF50814">
    <property type="entry name" value="Lipocalins"/>
    <property type="match status" value="1"/>
</dbReference>
<accession>A0A0K8RFU6</accession>
<feature type="chain" id="PRO_5005517396" evidence="1">
    <location>
        <begin position="20"/>
        <end position="222"/>
    </location>
</feature>
<dbReference type="GO" id="GO:0043176">
    <property type="term" value="F:amine binding"/>
    <property type="evidence" value="ECO:0007669"/>
    <property type="project" value="InterPro"/>
</dbReference>
<dbReference type="InterPro" id="IPR012674">
    <property type="entry name" value="Calycin"/>
</dbReference>
<proteinExistence type="evidence at transcript level"/>